<organism evidence="4 5">
    <name type="scientific">Tahibacter aquaticus</name>
    <dbReference type="NCBI Taxonomy" id="520092"/>
    <lineage>
        <taxon>Bacteria</taxon>
        <taxon>Pseudomonadati</taxon>
        <taxon>Pseudomonadota</taxon>
        <taxon>Gammaproteobacteria</taxon>
        <taxon>Lysobacterales</taxon>
        <taxon>Rhodanobacteraceae</taxon>
        <taxon>Tahibacter</taxon>
    </lineage>
</organism>
<feature type="chain" id="PRO_5020996921" evidence="2">
    <location>
        <begin position="24"/>
        <end position="477"/>
    </location>
</feature>
<feature type="domain" description="DUF11" evidence="3">
    <location>
        <begin position="196"/>
        <end position="303"/>
    </location>
</feature>
<feature type="signal peptide" evidence="2">
    <location>
        <begin position="1"/>
        <end position="23"/>
    </location>
</feature>
<dbReference type="EMBL" id="SNZH01000005">
    <property type="protein sequence ID" value="TDR44950.1"/>
    <property type="molecule type" value="Genomic_DNA"/>
</dbReference>
<evidence type="ECO:0000256" key="1">
    <source>
        <dbReference type="SAM" id="MobiDB-lite"/>
    </source>
</evidence>
<dbReference type="InterPro" id="IPR047589">
    <property type="entry name" value="DUF11_rpt"/>
</dbReference>
<accession>A0A4R6Z0A8</accession>
<evidence type="ECO:0000313" key="4">
    <source>
        <dbReference type="EMBL" id="TDR44950.1"/>
    </source>
</evidence>
<proteinExistence type="predicted"/>
<feature type="compositionally biased region" description="Low complexity" evidence="1">
    <location>
        <begin position="312"/>
        <end position="325"/>
    </location>
</feature>
<feature type="region of interest" description="Disordered" evidence="1">
    <location>
        <begin position="305"/>
        <end position="325"/>
    </location>
</feature>
<sequence>MNKSKLCSVIGLVLFGAAGSVLAASPLMKQARPSAEQVEENKIFHPGPFTSRVAPTPDASSFGFTVNTTGQPTYARAFSDCSGLSSSGNGVAYVATPFRVSSAGTYTILSEQDFDGFIFVYSPTFDPANALTNCIVGGDDFTGGTDSQIVTTLASGTDYVLVSTAFSAGDVGSLTNTITGPGTVTGVGTTISKAIASPGVPSGGGNVTFSFVASNSGTASESAIVATDTLPAGMSYVSDTCSGSAAGSVWTWNIGTLAAAATANCSLTVSVTGAGCPAVDNTVSLASASGNTASASANNLAEAVGDPSFEEGNTGTTWTQTGTSGSPVCSGAACGFAEARTGDWWIWFGGWDDRVETASVVQSVTIPTSATNLTFWVKLPDCNAAQGANDFARLTIDGTEVWREDALSANCGEADYRQVVIPLGAGLANGAAHALSFESVQNGDGALSNFFVDDVSIQTTSCAAVLPDQIFKNGFEP</sequence>
<dbReference type="AlphaFoldDB" id="A0A4R6Z0A8"/>
<keyword evidence="5" id="KW-1185">Reference proteome</keyword>
<name>A0A4R6Z0A8_9GAMM</name>
<dbReference type="OrthoDB" id="6057519at2"/>
<evidence type="ECO:0000313" key="5">
    <source>
        <dbReference type="Proteomes" id="UP000295293"/>
    </source>
</evidence>
<dbReference type="RefSeq" id="WP_133818462.1">
    <property type="nucleotide sequence ID" value="NZ_SNZH01000005.1"/>
</dbReference>
<dbReference type="InterPro" id="IPR001434">
    <property type="entry name" value="OmcB-like_DUF11"/>
</dbReference>
<evidence type="ECO:0000259" key="3">
    <source>
        <dbReference type="Pfam" id="PF01345"/>
    </source>
</evidence>
<dbReference type="NCBIfam" id="TIGR01451">
    <property type="entry name" value="B_ant_repeat"/>
    <property type="match status" value="1"/>
</dbReference>
<dbReference type="Proteomes" id="UP000295293">
    <property type="component" value="Unassembled WGS sequence"/>
</dbReference>
<gene>
    <name evidence="4" type="ORF">DFR29_105133</name>
</gene>
<comment type="caution">
    <text evidence="4">The sequence shown here is derived from an EMBL/GenBank/DDBJ whole genome shotgun (WGS) entry which is preliminary data.</text>
</comment>
<keyword evidence="2" id="KW-0732">Signal</keyword>
<reference evidence="4 5" key="1">
    <citation type="submission" date="2019-03" db="EMBL/GenBank/DDBJ databases">
        <title>Genomic Encyclopedia of Type Strains, Phase IV (KMG-IV): sequencing the most valuable type-strain genomes for metagenomic binning, comparative biology and taxonomic classification.</title>
        <authorList>
            <person name="Goeker M."/>
        </authorList>
    </citation>
    <scope>NUCLEOTIDE SEQUENCE [LARGE SCALE GENOMIC DNA]</scope>
    <source>
        <strain evidence="4 5">DSM 21667</strain>
    </source>
</reference>
<dbReference type="Pfam" id="PF01345">
    <property type="entry name" value="DUF11"/>
    <property type="match status" value="1"/>
</dbReference>
<evidence type="ECO:0000256" key="2">
    <source>
        <dbReference type="SAM" id="SignalP"/>
    </source>
</evidence>
<protein>
    <submittedName>
        <fullName evidence="4">Putative repeat protein (TIGR01451 family)</fullName>
    </submittedName>
</protein>